<dbReference type="SUPFAM" id="SSF49503">
    <property type="entry name" value="Cupredoxins"/>
    <property type="match status" value="1"/>
</dbReference>
<dbReference type="InterPro" id="IPR011706">
    <property type="entry name" value="Cu-oxidase_C"/>
</dbReference>
<dbReference type="GO" id="GO:0016491">
    <property type="term" value="F:oxidoreductase activity"/>
    <property type="evidence" value="ECO:0007669"/>
    <property type="project" value="InterPro"/>
</dbReference>
<name>A0AA37PZ57_9MYCO</name>
<dbReference type="EMBL" id="BRXE01000021">
    <property type="protein sequence ID" value="GLB83172.1"/>
    <property type="molecule type" value="Genomic_DNA"/>
</dbReference>
<dbReference type="Pfam" id="PF07731">
    <property type="entry name" value="Cu-oxidase_2"/>
    <property type="match status" value="1"/>
</dbReference>
<feature type="domain" description="Plastocyanin-like" evidence="1">
    <location>
        <begin position="1"/>
        <end position="64"/>
    </location>
</feature>
<gene>
    <name evidence="2" type="ORF">SRL2020028_24280</name>
</gene>
<protein>
    <recommendedName>
        <fullName evidence="1">Plastocyanin-like domain-containing protein</fullName>
    </recommendedName>
</protein>
<dbReference type="AlphaFoldDB" id="A0AA37PZ57"/>
<reference evidence="2" key="1">
    <citation type="submission" date="2022-07" db="EMBL/GenBank/DDBJ databases">
        <title>Mycobacterium kiyosense sp. nov., scotochromogenic slow-glowing species isolated from respiratory specimens.</title>
        <authorList>
            <person name="Fukano H."/>
            <person name="Kazumi Y."/>
            <person name="Sakagami N."/>
            <person name="Ato M."/>
            <person name="Mitarai S."/>
            <person name="Hoshino Y."/>
        </authorList>
    </citation>
    <scope>NUCLEOTIDE SEQUENCE</scope>
    <source>
        <strain evidence="2">SRL2020-028</strain>
    </source>
</reference>
<organism evidence="2 3">
    <name type="scientific">Mycobacterium kiyosense</name>
    <dbReference type="NCBI Taxonomy" id="2871094"/>
    <lineage>
        <taxon>Bacteria</taxon>
        <taxon>Bacillati</taxon>
        <taxon>Actinomycetota</taxon>
        <taxon>Actinomycetes</taxon>
        <taxon>Mycobacteriales</taxon>
        <taxon>Mycobacteriaceae</taxon>
        <taxon>Mycobacterium</taxon>
    </lineage>
</organism>
<comment type="caution">
    <text evidence="2">The sequence shown here is derived from an EMBL/GenBank/DDBJ whole genome shotgun (WGS) entry which is preliminary data.</text>
</comment>
<accession>A0AA37PZ57</accession>
<sequence length="67" mass="7453">MHLHCHTFQVLTPDGCPGPRKDTVIVLPMKTVAVKLVADSPASVWMLHCHNTYLQESGMMTSLNYVT</sequence>
<evidence type="ECO:0000313" key="3">
    <source>
        <dbReference type="Proteomes" id="UP001165663"/>
    </source>
</evidence>
<dbReference type="GO" id="GO:0005507">
    <property type="term" value="F:copper ion binding"/>
    <property type="evidence" value="ECO:0007669"/>
    <property type="project" value="InterPro"/>
</dbReference>
<dbReference type="InterPro" id="IPR008972">
    <property type="entry name" value="Cupredoxin"/>
</dbReference>
<evidence type="ECO:0000313" key="2">
    <source>
        <dbReference type="EMBL" id="GLB83172.1"/>
    </source>
</evidence>
<dbReference type="Proteomes" id="UP001165663">
    <property type="component" value="Unassembled WGS sequence"/>
</dbReference>
<dbReference type="Gene3D" id="2.60.40.420">
    <property type="entry name" value="Cupredoxins - blue copper proteins"/>
    <property type="match status" value="1"/>
</dbReference>
<evidence type="ECO:0000259" key="1">
    <source>
        <dbReference type="Pfam" id="PF07731"/>
    </source>
</evidence>
<proteinExistence type="predicted"/>